<dbReference type="PANTHER" id="PTHR23148">
    <property type="entry name" value="SERINE/ARGININE REGULATED NUCLEAR MATRIX PROTEIN"/>
    <property type="match status" value="1"/>
</dbReference>
<evidence type="ECO:0000256" key="2">
    <source>
        <dbReference type="SAM" id="MobiDB-lite"/>
    </source>
</evidence>
<dbReference type="GO" id="GO:0048024">
    <property type="term" value="P:regulation of mRNA splicing, via spliceosome"/>
    <property type="evidence" value="ECO:0007669"/>
    <property type="project" value="TreeGrafter"/>
</dbReference>
<reference evidence="4 5" key="1">
    <citation type="submission" date="2018-02" db="EMBL/GenBank/DDBJ databases">
        <title>Draft genome sequences of Elsinoe sp., causing black scab on jojoba.</title>
        <authorList>
            <person name="Stodart B."/>
            <person name="Jeffress S."/>
            <person name="Ash G."/>
            <person name="Arun Chinnappa K."/>
        </authorList>
    </citation>
    <scope>NUCLEOTIDE SEQUENCE [LARGE SCALE GENOMIC DNA]</scope>
    <source>
        <strain evidence="4 5">Hillstone_2</strain>
    </source>
</reference>
<organism evidence="4 5">
    <name type="scientific">Elsinoe australis</name>
    <dbReference type="NCBI Taxonomy" id="40998"/>
    <lineage>
        <taxon>Eukaryota</taxon>
        <taxon>Fungi</taxon>
        <taxon>Dikarya</taxon>
        <taxon>Ascomycota</taxon>
        <taxon>Pezizomycotina</taxon>
        <taxon>Dothideomycetes</taxon>
        <taxon>Dothideomycetidae</taxon>
        <taxon>Myriangiales</taxon>
        <taxon>Elsinoaceae</taxon>
        <taxon>Elsinoe</taxon>
    </lineage>
</organism>
<dbReference type="GO" id="GO:0003723">
    <property type="term" value="F:RNA binding"/>
    <property type="evidence" value="ECO:0007669"/>
    <property type="project" value="TreeGrafter"/>
</dbReference>
<feature type="region of interest" description="Disordered" evidence="2">
    <location>
        <begin position="313"/>
        <end position="346"/>
    </location>
</feature>
<keyword evidence="1" id="KW-0507">mRNA processing</keyword>
<dbReference type="Pfam" id="PF01480">
    <property type="entry name" value="PWI"/>
    <property type="match status" value="1"/>
</dbReference>
<name>A0A4U7AYX7_9PEZI</name>
<feature type="compositionally biased region" description="Basic and acidic residues" evidence="2">
    <location>
        <begin position="313"/>
        <end position="325"/>
    </location>
</feature>
<dbReference type="EMBL" id="PTQR01000053">
    <property type="protein sequence ID" value="TKX23579.1"/>
    <property type="molecule type" value="Genomic_DNA"/>
</dbReference>
<gene>
    <name evidence="4" type="ORF">C1H76_4091</name>
</gene>
<dbReference type="InterPro" id="IPR052225">
    <property type="entry name" value="Ser/Arg_repetitive_matrix"/>
</dbReference>
<sequence>MPPIITNVDQKLLRDTKFPPEFNRKVDTTKVNVPVIKNWAAGEVSKLLGFEDDVVIGLLFDLLEGEKHPNVKVLQLQLAGFLGDDAPSFCQQLWNLCLSAQESATGVPQQLLEAKKAELMQERSKSKQRSRLAVAGTSRILAIENWTTCVSGNAGNVTTVALAIAVVVAAVMVATSTDALHHAGTSQDHLLHAALAQTMITVDDRLHGIWTPMFLPPPAGTTVIVHQDPLIAEVVFLREADQHQGIAPRHPMDEILAQGISGGGDLHRHGDGVHLHLLADAQLPAADAVALVLMTAAQRSDLATMVDLAGDTAHHRDRDRLRGDAEGTGIKIEDQENEAPLPLPIE</sequence>
<dbReference type="InterPro" id="IPR002483">
    <property type="entry name" value="PWI_dom"/>
</dbReference>
<dbReference type="PANTHER" id="PTHR23148:SF0">
    <property type="entry name" value="SERINE_ARGININE REPETITIVE MATRIX PROTEIN 1"/>
    <property type="match status" value="1"/>
</dbReference>
<dbReference type="AlphaFoldDB" id="A0A4U7AYX7"/>
<dbReference type="GO" id="GO:0005681">
    <property type="term" value="C:spliceosomal complex"/>
    <property type="evidence" value="ECO:0007669"/>
    <property type="project" value="TreeGrafter"/>
</dbReference>
<accession>A0A4U7AYX7</accession>
<protein>
    <submittedName>
        <fullName evidence="4">PWI domain-containing protein</fullName>
    </submittedName>
</protein>
<comment type="caution">
    <text evidence="4">The sequence shown here is derived from an EMBL/GenBank/DDBJ whole genome shotgun (WGS) entry which is preliminary data.</text>
</comment>
<evidence type="ECO:0000313" key="5">
    <source>
        <dbReference type="Proteomes" id="UP000308133"/>
    </source>
</evidence>
<dbReference type="SUPFAM" id="SSF101233">
    <property type="entry name" value="PWI domain"/>
    <property type="match status" value="1"/>
</dbReference>
<feature type="domain" description="PWI" evidence="3">
    <location>
        <begin position="15"/>
        <end position="114"/>
    </location>
</feature>
<dbReference type="SMART" id="SM00311">
    <property type="entry name" value="PWI"/>
    <property type="match status" value="1"/>
</dbReference>
<evidence type="ECO:0000259" key="3">
    <source>
        <dbReference type="PROSITE" id="PS51025"/>
    </source>
</evidence>
<proteinExistence type="predicted"/>
<dbReference type="Proteomes" id="UP000308133">
    <property type="component" value="Unassembled WGS sequence"/>
</dbReference>
<dbReference type="GO" id="GO:0006397">
    <property type="term" value="P:mRNA processing"/>
    <property type="evidence" value="ECO:0007669"/>
    <property type="project" value="UniProtKB-KW"/>
</dbReference>
<dbReference type="InterPro" id="IPR036483">
    <property type="entry name" value="PWI_dom_sf"/>
</dbReference>
<dbReference type="PROSITE" id="PS51025">
    <property type="entry name" value="PWI"/>
    <property type="match status" value="1"/>
</dbReference>
<evidence type="ECO:0000313" key="4">
    <source>
        <dbReference type="EMBL" id="TKX23579.1"/>
    </source>
</evidence>
<evidence type="ECO:0000256" key="1">
    <source>
        <dbReference type="ARBA" id="ARBA00022664"/>
    </source>
</evidence>
<dbReference type="Gene3D" id="1.20.1390.10">
    <property type="entry name" value="PWI domain"/>
    <property type="match status" value="1"/>
</dbReference>